<accession>A0A6B0UBN1</accession>
<reference evidence="2" key="1">
    <citation type="submission" date="2019-12" db="EMBL/GenBank/DDBJ databases">
        <title>An insight into the sialome of adult female Ixodes ricinus ticks feeding for 6 days.</title>
        <authorList>
            <person name="Perner J."/>
            <person name="Ribeiro J.M.C."/>
        </authorList>
    </citation>
    <scope>NUCLEOTIDE SEQUENCE</scope>
    <source>
        <strain evidence="2">Semi-engorged</strain>
        <tissue evidence="2">Salivary glands</tissue>
    </source>
</reference>
<name>A0A6B0UBN1_IXORI</name>
<protein>
    <submittedName>
        <fullName evidence="2">Putative secreted protein</fullName>
    </submittedName>
</protein>
<dbReference type="AlphaFoldDB" id="A0A6B0UBN1"/>
<feature type="chain" id="PRO_5025513998" evidence="1">
    <location>
        <begin position="21"/>
        <end position="89"/>
    </location>
</feature>
<organism evidence="2">
    <name type="scientific">Ixodes ricinus</name>
    <name type="common">Common tick</name>
    <name type="synonym">Acarus ricinus</name>
    <dbReference type="NCBI Taxonomy" id="34613"/>
    <lineage>
        <taxon>Eukaryota</taxon>
        <taxon>Metazoa</taxon>
        <taxon>Ecdysozoa</taxon>
        <taxon>Arthropoda</taxon>
        <taxon>Chelicerata</taxon>
        <taxon>Arachnida</taxon>
        <taxon>Acari</taxon>
        <taxon>Parasitiformes</taxon>
        <taxon>Ixodida</taxon>
        <taxon>Ixodoidea</taxon>
        <taxon>Ixodidae</taxon>
        <taxon>Ixodinae</taxon>
        <taxon>Ixodes</taxon>
    </lineage>
</organism>
<dbReference type="PROSITE" id="PS51257">
    <property type="entry name" value="PROKAR_LIPOPROTEIN"/>
    <property type="match status" value="1"/>
</dbReference>
<sequence length="89" mass="9851">MLPTLLKFALFVLSQYGHNAAPVSYSCVSRPTLDTSCTSSPAFFPNLNQTLPRFLKAMLSNPWVLLRGPPWRPGPWIPAVPSGDIYTCK</sequence>
<proteinExistence type="predicted"/>
<evidence type="ECO:0000313" key="2">
    <source>
        <dbReference type="EMBL" id="MXU86045.1"/>
    </source>
</evidence>
<evidence type="ECO:0000256" key="1">
    <source>
        <dbReference type="SAM" id="SignalP"/>
    </source>
</evidence>
<keyword evidence="1" id="KW-0732">Signal</keyword>
<dbReference type="EMBL" id="GIFC01003962">
    <property type="protein sequence ID" value="MXU86045.1"/>
    <property type="molecule type" value="Transcribed_RNA"/>
</dbReference>
<feature type="signal peptide" evidence="1">
    <location>
        <begin position="1"/>
        <end position="20"/>
    </location>
</feature>